<name>A0A1R3L1C7_9ROSI</name>
<proteinExistence type="predicted"/>
<keyword evidence="3" id="KW-1185">Reference proteome</keyword>
<reference evidence="3" key="1">
    <citation type="submission" date="2013-09" db="EMBL/GenBank/DDBJ databases">
        <title>Corchorus olitorius genome sequencing.</title>
        <authorList>
            <person name="Alam M."/>
            <person name="Haque M.S."/>
            <person name="Islam M.S."/>
            <person name="Emdad E.M."/>
            <person name="Islam M.M."/>
            <person name="Ahmed B."/>
            <person name="Halim A."/>
            <person name="Hossen Q.M.M."/>
            <person name="Hossain M.Z."/>
            <person name="Ahmed R."/>
            <person name="Khan M.M."/>
            <person name="Islam R."/>
            <person name="Rashid M.M."/>
            <person name="Khan S.A."/>
            <person name="Rahman M.S."/>
            <person name="Alam M."/>
            <person name="Yahiya A.S."/>
            <person name="Khan M.S."/>
            <person name="Azam M.S."/>
            <person name="Haque T."/>
            <person name="Lashkar M.Z.H."/>
            <person name="Akhand A.I."/>
            <person name="Morshed G."/>
            <person name="Roy S."/>
            <person name="Uddin K.S."/>
            <person name="Rabeya T."/>
            <person name="Hossain A.S."/>
            <person name="Chowdhury A."/>
            <person name="Snigdha A.R."/>
            <person name="Mortoza M.S."/>
            <person name="Matin S.A."/>
            <person name="Hoque S.M.E."/>
            <person name="Islam M.K."/>
            <person name="Roy D.K."/>
            <person name="Haider R."/>
            <person name="Moosa M.M."/>
            <person name="Elias S.M."/>
            <person name="Hasan A.M."/>
            <person name="Jahan S."/>
            <person name="Shafiuddin M."/>
            <person name="Mahmood N."/>
            <person name="Shommy N.S."/>
        </authorList>
    </citation>
    <scope>NUCLEOTIDE SEQUENCE [LARGE SCALE GENOMIC DNA]</scope>
    <source>
        <strain evidence="3">cv. O-4</strain>
    </source>
</reference>
<organism evidence="2 3">
    <name type="scientific">Corchorus olitorius</name>
    <dbReference type="NCBI Taxonomy" id="93759"/>
    <lineage>
        <taxon>Eukaryota</taxon>
        <taxon>Viridiplantae</taxon>
        <taxon>Streptophyta</taxon>
        <taxon>Embryophyta</taxon>
        <taxon>Tracheophyta</taxon>
        <taxon>Spermatophyta</taxon>
        <taxon>Magnoliopsida</taxon>
        <taxon>eudicotyledons</taxon>
        <taxon>Gunneridae</taxon>
        <taxon>Pentapetalae</taxon>
        <taxon>rosids</taxon>
        <taxon>malvids</taxon>
        <taxon>Malvales</taxon>
        <taxon>Malvaceae</taxon>
        <taxon>Grewioideae</taxon>
        <taxon>Apeibeae</taxon>
        <taxon>Corchorus</taxon>
    </lineage>
</organism>
<evidence type="ECO:0000256" key="1">
    <source>
        <dbReference type="SAM" id="MobiDB-lite"/>
    </source>
</evidence>
<dbReference type="EMBL" id="AWUE01005039">
    <property type="protein sequence ID" value="OMP13143.1"/>
    <property type="molecule type" value="Genomic_DNA"/>
</dbReference>
<dbReference type="Proteomes" id="UP000187203">
    <property type="component" value="Unassembled WGS sequence"/>
</dbReference>
<accession>A0A1R3L1C7</accession>
<comment type="caution">
    <text evidence="2">The sequence shown here is derived from an EMBL/GenBank/DDBJ whole genome shotgun (WGS) entry which is preliminary data.</text>
</comment>
<evidence type="ECO:0000313" key="2">
    <source>
        <dbReference type="EMBL" id="OMP13143.1"/>
    </source>
</evidence>
<sequence>MMTAMKVAVAFQTMAHTVGMSCSETAPTARAMRAPSEALQPTPSPFGCQMTRMRVKTKTAMAISIKISLGDDQQQAASRTGRPSMFFSRRELSANHRELACKVTCNISCTQAGRSGFRRAHISSQTHSSPRLAISRVARTRVSSDKLLNTSGGRSVMHDRYRPIADVGGGQLSARSRPPSLRGDVRGRMASTSPLNRPTLIAEILKTSPSESILPTLHDVQIHGMATNALVITGIEFIDGVAYSQSWHCRVA</sequence>
<evidence type="ECO:0000313" key="3">
    <source>
        <dbReference type="Proteomes" id="UP000187203"/>
    </source>
</evidence>
<dbReference type="OrthoDB" id="10442076at2759"/>
<dbReference type="PROSITE" id="PS51257">
    <property type="entry name" value="PROKAR_LIPOPROTEIN"/>
    <property type="match status" value="1"/>
</dbReference>
<gene>
    <name evidence="2" type="ORF">COLO4_02200</name>
</gene>
<dbReference type="AlphaFoldDB" id="A0A1R3L1C7"/>
<protein>
    <submittedName>
        <fullName evidence="2">Uncharacterized protein</fullName>
    </submittedName>
</protein>
<feature type="region of interest" description="Disordered" evidence="1">
    <location>
        <begin position="167"/>
        <end position="192"/>
    </location>
</feature>